<dbReference type="VEuPathDB" id="FungiDB:GGTG_13285"/>
<reference evidence="2" key="3">
    <citation type="submission" date="2010-09" db="EMBL/GenBank/DDBJ databases">
        <title>Annotation of Gaeumannomyces graminis var. tritici R3-111a-1.</title>
        <authorList>
            <consortium name="The Broad Institute Genome Sequencing Platform"/>
            <person name="Ma L.-J."/>
            <person name="Dead R."/>
            <person name="Young S.K."/>
            <person name="Zeng Q."/>
            <person name="Gargeya S."/>
            <person name="Fitzgerald M."/>
            <person name="Haas B."/>
            <person name="Abouelleil A."/>
            <person name="Alvarado L."/>
            <person name="Arachchi H.M."/>
            <person name="Berlin A."/>
            <person name="Brown A."/>
            <person name="Chapman S.B."/>
            <person name="Chen Z."/>
            <person name="Dunbar C."/>
            <person name="Freedman E."/>
            <person name="Gearin G."/>
            <person name="Gellesch M."/>
            <person name="Goldberg J."/>
            <person name="Griggs A."/>
            <person name="Gujja S."/>
            <person name="Heiman D."/>
            <person name="Howarth C."/>
            <person name="Larson L."/>
            <person name="Lui A."/>
            <person name="MacDonald P.J.P."/>
            <person name="Mehta T."/>
            <person name="Montmayeur A."/>
            <person name="Murphy C."/>
            <person name="Neiman D."/>
            <person name="Pearson M."/>
            <person name="Priest M."/>
            <person name="Roberts A."/>
            <person name="Saif S."/>
            <person name="Shea T."/>
            <person name="Shenoy N."/>
            <person name="Sisk P."/>
            <person name="Stolte C."/>
            <person name="Sykes S."/>
            <person name="Yandava C."/>
            <person name="Wortman J."/>
            <person name="Nusbaum C."/>
            <person name="Birren B."/>
        </authorList>
    </citation>
    <scope>NUCLEOTIDE SEQUENCE</scope>
    <source>
        <strain evidence="2">R3-111a-1</strain>
    </source>
</reference>
<reference evidence="3" key="5">
    <citation type="submission" date="2018-04" db="UniProtKB">
        <authorList>
            <consortium name="EnsemblFungi"/>
        </authorList>
    </citation>
    <scope>IDENTIFICATION</scope>
    <source>
        <strain evidence="3">R3-111a-1</strain>
    </source>
</reference>
<dbReference type="AlphaFoldDB" id="J3PIF7"/>
<dbReference type="RefSeq" id="XP_009229455.1">
    <property type="nucleotide sequence ID" value="XM_009231191.1"/>
</dbReference>
<name>J3PIF7_GAET3</name>
<evidence type="ECO:0000313" key="4">
    <source>
        <dbReference type="Proteomes" id="UP000006039"/>
    </source>
</evidence>
<feature type="region of interest" description="Disordered" evidence="1">
    <location>
        <begin position="1"/>
        <end position="39"/>
    </location>
</feature>
<evidence type="ECO:0000313" key="2">
    <source>
        <dbReference type="EMBL" id="EJT69176.1"/>
    </source>
</evidence>
<evidence type="ECO:0000256" key="1">
    <source>
        <dbReference type="SAM" id="MobiDB-lite"/>
    </source>
</evidence>
<dbReference type="EMBL" id="GL385405">
    <property type="protein sequence ID" value="EJT69176.1"/>
    <property type="molecule type" value="Genomic_DNA"/>
</dbReference>
<reference evidence="2" key="2">
    <citation type="submission" date="2010-07" db="EMBL/GenBank/DDBJ databases">
        <authorList>
            <consortium name="The Broad Institute Genome Sequencing Platform"/>
            <consortium name="Broad Institute Genome Sequencing Center for Infectious Disease"/>
            <person name="Ma L.-J."/>
            <person name="Dead R."/>
            <person name="Young S."/>
            <person name="Zeng Q."/>
            <person name="Koehrsen M."/>
            <person name="Alvarado L."/>
            <person name="Berlin A."/>
            <person name="Chapman S.B."/>
            <person name="Chen Z."/>
            <person name="Freedman E."/>
            <person name="Gellesch M."/>
            <person name="Goldberg J."/>
            <person name="Griggs A."/>
            <person name="Gujja S."/>
            <person name="Heilman E.R."/>
            <person name="Heiman D."/>
            <person name="Hepburn T."/>
            <person name="Howarth C."/>
            <person name="Jen D."/>
            <person name="Larson L."/>
            <person name="Mehta T."/>
            <person name="Neiman D."/>
            <person name="Pearson M."/>
            <person name="Roberts A."/>
            <person name="Saif S."/>
            <person name="Shea T."/>
            <person name="Shenoy N."/>
            <person name="Sisk P."/>
            <person name="Stolte C."/>
            <person name="Sykes S."/>
            <person name="Walk T."/>
            <person name="White J."/>
            <person name="Yandava C."/>
            <person name="Haas B."/>
            <person name="Nusbaum C."/>
            <person name="Birren B."/>
        </authorList>
    </citation>
    <scope>NUCLEOTIDE SEQUENCE</scope>
    <source>
        <strain evidence="2">R3-111a-1</strain>
    </source>
</reference>
<gene>
    <name evidence="3" type="primary">20353743</name>
    <name evidence="2" type="ORF">GGTG_13285</name>
</gene>
<dbReference type="GeneID" id="20353743"/>
<accession>J3PIF7</accession>
<sequence length="74" mass="8104">MAGKISDDTTTQVSEAPRICRKPPRKYRDPQTGQQISTQGPFLPAFVAENGIRHDPAQTGMHADYAAFSAPFID</sequence>
<dbReference type="HOGENOM" id="CLU_2687951_0_0_1"/>
<dbReference type="EnsemblFungi" id="EJT69176">
    <property type="protein sequence ID" value="EJT69176"/>
    <property type="gene ID" value="GGTG_13285"/>
</dbReference>
<reference evidence="3" key="4">
    <citation type="journal article" date="2015" name="G3 (Bethesda)">
        <title>Genome sequences of three phytopathogenic species of the Magnaporthaceae family of fungi.</title>
        <authorList>
            <person name="Okagaki L.H."/>
            <person name="Nunes C.C."/>
            <person name="Sailsbery J."/>
            <person name="Clay B."/>
            <person name="Brown D."/>
            <person name="John T."/>
            <person name="Oh Y."/>
            <person name="Young N."/>
            <person name="Fitzgerald M."/>
            <person name="Haas B.J."/>
            <person name="Zeng Q."/>
            <person name="Young S."/>
            <person name="Adiconis X."/>
            <person name="Fan L."/>
            <person name="Levin J.Z."/>
            <person name="Mitchell T.K."/>
            <person name="Okubara P.A."/>
            <person name="Farman M.L."/>
            <person name="Kohn L.M."/>
            <person name="Birren B."/>
            <person name="Ma L.-J."/>
            <person name="Dean R.A."/>
        </authorList>
    </citation>
    <scope>NUCLEOTIDE SEQUENCE</scope>
    <source>
        <strain evidence="3">R3-111a-1</strain>
    </source>
</reference>
<proteinExistence type="predicted"/>
<organism evidence="2">
    <name type="scientific">Gaeumannomyces tritici (strain R3-111a-1)</name>
    <name type="common">Wheat and barley take-all root rot fungus</name>
    <name type="synonym">Gaeumannomyces graminis var. tritici</name>
    <dbReference type="NCBI Taxonomy" id="644352"/>
    <lineage>
        <taxon>Eukaryota</taxon>
        <taxon>Fungi</taxon>
        <taxon>Dikarya</taxon>
        <taxon>Ascomycota</taxon>
        <taxon>Pezizomycotina</taxon>
        <taxon>Sordariomycetes</taxon>
        <taxon>Sordariomycetidae</taxon>
        <taxon>Magnaporthales</taxon>
        <taxon>Magnaporthaceae</taxon>
        <taxon>Gaeumannomyces</taxon>
    </lineage>
</organism>
<evidence type="ECO:0000313" key="3">
    <source>
        <dbReference type="EnsemblFungi" id="EJT69176"/>
    </source>
</evidence>
<reference evidence="4" key="1">
    <citation type="submission" date="2010-07" db="EMBL/GenBank/DDBJ databases">
        <title>The genome sequence of Gaeumannomyces graminis var. tritici strain R3-111a-1.</title>
        <authorList>
            <consortium name="The Broad Institute Genome Sequencing Platform"/>
            <person name="Ma L.-J."/>
            <person name="Dead R."/>
            <person name="Young S."/>
            <person name="Zeng Q."/>
            <person name="Koehrsen M."/>
            <person name="Alvarado L."/>
            <person name="Berlin A."/>
            <person name="Chapman S.B."/>
            <person name="Chen Z."/>
            <person name="Freedman E."/>
            <person name="Gellesch M."/>
            <person name="Goldberg J."/>
            <person name="Griggs A."/>
            <person name="Gujja S."/>
            <person name="Heilman E.R."/>
            <person name="Heiman D."/>
            <person name="Hepburn T."/>
            <person name="Howarth C."/>
            <person name="Jen D."/>
            <person name="Larson L."/>
            <person name="Mehta T."/>
            <person name="Neiman D."/>
            <person name="Pearson M."/>
            <person name="Roberts A."/>
            <person name="Saif S."/>
            <person name="Shea T."/>
            <person name="Shenoy N."/>
            <person name="Sisk P."/>
            <person name="Stolte C."/>
            <person name="Sykes S."/>
            <person name="Walk T."/>
            <person name="White J."/>
            <person name="Yandava C."/>
            <person name="Haas B."/>
            <person name="Nusbaum C."/>
            <person name="Birren B."/>
        </authorList>
    </citation>
    <scope>NUCLEOTIDE SEQUENCE [LARGE SCALE GENOMIC DNA]</scope>
    <source>
        <strain evidence="4">R3-111a-1</strain>
    </source>
</reference>
<dbReference type="Proteomes" id="UP000006039">
    <property type="component" value="Unassembled WGS sequence"/>
</dbReference>
<keyword evidence="4" id="KW-1185">Reference proteome</keyword>
<protein>
    <submittedName>
        <fullName evidence="2 3">Uncharacterized protein</fullName>
    </submittedName>
</protein>